<evidence type="ECO:0000313" key="3">
    <source>
        <dbReference type="EMBL" id="GMH49106.1"/>
    </source>
</evidence>
<keyword evidence="4" id="KW-1185">Reference proteome</keyword>
<gene>
    <name evidence="3" type="ORF">TrVE_jg11109</name>
</gene>
<proteinExistence type="predicted"/>
<reference evidence="4" key="1">
    <citation type="journal article" date="2023" name="Commun. Biol.">
        <title>Genome analysis of Parmales, the sister group of diatoms, reveals the evolutionary specialization of diatoms from phago-mixotrophs to photoautotrophs.</title>
        <authorList>
            <person name="Ban H."/>
            <person name="Sato S."/>
            <person name="Yoshikawa S."/>
            <person name="Yamada K."/>
            <person name="Nakamura Y."/>
            <person name="Ichinomiya M."/>
            <person name="Sato N."/>
            <person name="Blanc-Mathieu R."/>
            <person name="Endo H."/>
            <person name="Kuwata A."/>
            <person name="Ogata H."/>
        </authorList>
    </citation>
    <scope>NUCLEOTIDE SEQUENCE [LARGE SCALE GENOMIC DNA]</scope>
    <source>
        <strain evidence="4">NIES 3699</strain>
    </source>
</reference>
<keyword evidence="2" id="KW-0732">Signal</keyword>
<evidence type="ECO:0000256" key="2">
    <source>
        <dbReference type="SAM" id="SignalP"/>
    </source>
</evidence>
<sequence length="317" mass="34925">MKGSISQSSPQTLISKIVSFAMLLLPLAMTAAGMITSPCIPSMITDSIGAPATSELRRRGMLDLLPFRYSTASHSSLRSSVSDQLGVDPERLGSLHEIEAEEGKPPRRRRRRLIMQQQARSNPAAMERLQAAYDLFVCSVLAPNLALEWCSSSSDSGSLTTLAYQSMPALRVSPPSTQAMGRRHNDAVYGHQPGQLNYWLPLSASFGDNTLWVEPTTCRSEVDNTPVPLEGDFGDCFRFYGNLDYHSTRPNNTSCTRVSLDFRIVPGAIYDDDYVGSRSDTGVQKYAVGTVKRKGFYKIAMRDSDTGEWRVKPKVVG</sequence>
<dbReference type="EMBL" id="BRXX01000590">
    <property type="protein sequence ID" value="GMH49106.1"/>
    <property type="molecule type" value="Genomic_DNA"/>
</dbReference>
<accession>A0A9W6ZBB8</accession>
<dbReference type="AlphaFoldDB" id="A0A9W6ZBB8"/>
<dbReference type="SUPFAM" id="SSF51197">
    <property type="entry name" value="Clavaminate synthase-like"/>
    <property type="match status" value="1"/>
</dbReference>
<organism evidence="3 4">
    <name type="scientific">Triparma verrucosa</name>
    <dbReference type="NCBI Taxonomy" id="1606542"/>
    <lineage>
        <taxon>Eukaryota</taxon>
        <taxon>Sar</taxon>
        <taxon>Stramenopiles</taxon>
        <taxon>Ochrophyta</taxon>
        <taxon>Bolidophyceae</taxon>
        <taxon>Parmales</taxon>
        <taxon>Triparmaceae</taxon>
        <taxon>Triparma</taxon>
    </lineage>
</organism>
<feature type="signal peptide" evidence="2">
    <location>
        <begin position="1"/>
        <end position="32"/>
    </location>
</feature>
<dbReference type="Proteomes" id="UP001165160">
    <property type="component" value="Unassembled WGS sequence"/>
</dbReference>
<feature type="compositionally biased region" description="Basic and acidic residues" evidence="1">
    <location>
        <begin position="88"/>
        <end position="105"/>
    </location>
</feature>
<protein>
    <submittedName>
        <fullName evidence="3">Uncharacterized protein</fullName>
    </submittedName>
</protein>
<comment type="caution">
    <text evidence="3">The sequence shown here is derived from an EMBL/GenBank/DDBJ whole genome shotgun (WGS) entry which is preliminary data.</text>
</comment>
<feature type="region of interest" description="Disordered" evidence="1">
    <location>
        <begin position="80"/>
        <end position="109"/>
    </location>
</feature>
<name>A0A9W6ZBB8_9STRA</name>
<feature type="chain" id="PRO_5040883837" evidence="2">
    <location>
        <begin position="33"/>
        <end position="317"/>
    </location>
</feature>
<evidence type="ECO:0000256" key="1">
    <source>
        <dbReference type="SAM" id="MobiDB-lite"/>
    </source>
</evidence>
<evidence type="ECO:0000313" key="4">
    <source>
        <dbReference type="Proteomes" id="UP001165160"/>
    </source>
</evidence>